<dbReference type="InterPro" id="IPR038444">
    <property type="entry name" value="DUF465_sf"/>
</dbReference>
<name>A0AAW7XKZ5_9GAMM</name>
<dbReference type="RefSeq" id="WP_075180136.1">
    <property type="nucleotide sequence ID" value="NZ_CAXHZV010000021.1"/>
</dbReference>
<comment type="caution">
    <text evidence="1">The sequence shown here is derived from an EMBL/GenBank/DDBJ whole genome shotgun (WGS) entry which is preliminary data.</text>
</comment>
<dbReference type="Proteomes" id="UP001169862">
    <property type="component" value="Unassembled WGS sequence"/>
</dbReference>
<organism evidence="1 3">
    <name type="scientific">Neptunomonas phycophila</name>
    <dbReference type="NCBI Taxonomy" id="1572645"/>
    <lineage>
        <taxon>Bacteria</taxon>
        <taxon>Pseudomonadati</taxon>
        <taxon>Pseudomonadota</taxon>
        <taxon>Gammaproteobacteria</taxon>
        <taxon>Oceanospirillales</taxon>
        <taxon>Oceanospirillaceae</taxon>
        <taxon>Neptunomonas</taxon>
    </lineage>
</organism>
<protein>
    <submittedName>
        <fullName evidence="1">DUF465 domain-containing protein</fullName>
    </submittedName>
</protein>
<keyword evidence="4" id="KW-1185">Reference proteome</keyword>
<dbReference type="AlphaFoldDB" id="A0AAW7XKZ5"/>
<evidence type="ECO:0000313" key="1">
    <source>
        <dbReference type="EMBL" id="MDO6454730.1"/>
    </source>
</evidence>
<accession>A0AAW7XKZ5</accession>
<gene>
    <name evidence="1" type="ORF">Q4490_14240</name>
    <name evidence="2" type="ORF">Q8W30_08200</name>
</gene>
<dbReference type="Pfam" id="PF04325">
    <property type="entry name" value="DUF465"/>
    <property type="match status" value="1"/>
</dbReference>
<dbReference type="GeneID" id="89455899"/>
<dbReference type="Proteomes" id="UP001177341">
    <property type="component" value="Unassembled WGS sequence"/>
</dbReference>
<evidence type="ECO:0000313" key="4">
    <source>
        <dbReference type="Proteomes" id="UP001177341"/>
    </source>
</evidence>
<proteinExistence type="predicted"/>
<sequence length="80" mass="9549">MGIEHHDLVHELPEYRDQIHALKMTDAHFLKLFDEYHEVTKEVELMEAEVKPGSSKMEEELKLRRLRLKDKLYAMLSEKA</sequence>
<evidence type="ECO:0000313" key="2">
    <source>
        <dbReference type="EMBL" id="MDP2522552.1"/>
    </source>
</evidence>
<evidence type="ECO:0000313" key="3">
    <source>
        <dbReference type="Proteomes" id="UP001169862"/>
    </source>
</evidence>
<dbReference type="EMBL" id="JAUYVO010000005">
    <property type="protein sequence ID" value="MDP2522552.1"/>
    <property type="molecule type" value="Genomic_DNA"/>
</dbReference>
<dbReference type="EMBL" id="JAUOPG010000010">
    <property type="protein sequence ID" value="MDO6454730.1"/>
    <property type="molecule type" value="Genomic_DNA"/>
</dbReference>
<reference evidence="1" key="1">
    <citation type="submission" date="2023-07" db="EMBL/GenBank/DDBJ databases">
        <title>Genome content predicts the carbon catabolic preferences of heterotrophic bacteria.</title>
        <authorList>
            <person name="Gralka M."/>
        </authorList>
    </citation>
    <scope>NUCLEOTIDE SEQUENCE</scope>
    <source>
        <strain evidence="2">5G01</strain>
        <strain evidence="1">I2M16</strain>
    </source>
</reference>
<dbReference type="Gene3D" id="6.10.280.50">
    <property type="match status" value="1"/>
</dbReference>
<dbReference type="InterPro" id="IPR007420">
    <property type="entry name" value="DUF465"/>
</dbReference>